<feature type="signal peptide" evidence="1">
    <location>
        <begin position="1"/>
        <end position="20"/>
    </location>
</feature>
<sequence length="143" mass="15334">MAIIIKSLLILPLFFVSGFAQNPEDNQNPAQAGNRPVILSVLDNLTYDASAVVQIKLTGFQVQLKDLKVTMYPANTQGGSMNQKAIELQLKEVQSNDNMGIHNIVVATPASCTIAPPGDYMLSVVFQGVSSVAKKTGAIDTRD</sequence>
<dbReference type="AlphaFoldDB" id="A0A6A6LR81"/>
<dbReference type="Gene3D" id="2.60.40.10">
    <property type="entry name" value="Immunoglobulins"/>
    <property type="match status" value="1"/>
</dbReference>
<dbReference type="Proteomes" id="UP000467840">
    <property type="component" value="Chromosome 16"/>
</dbReference>
<keyword evidence="4" id="KW-1185">Reference proteome</keyword>
<dbReference type="PANTHER" id="PTHR32208:SF93">
    <property type="entry name" value="ALDEHYDE OXIDASE GLOX1"/>
    <property type="match status" value="1"/>
</dbReference>
<reference evidence="3 4" key="1">
    <citation type="journal article" date="2020" name="Mol. Plant">
        <title>The Chromosome-Based Rubber Tree Genome Provides New Insights into Spurge Genome Evolution and Rubber Biosynthesis.</title>
        <authorList>
            <person name="Liu J."/>
            <person name="Shi C."/>
            <person name="Shi C.C."/>
            <person name="Li W."/>
            <person name="Zhang Q.J."/>
            <person name="Zhang Y."/>
            <person name="Li K."/>
            <person name="Lu H.F."/>
            <person name="Shi C."/>
            <person name="Zhu S.T."/>
            <person name="Xiao Z.Y."/>
            <person name="Nan H."/>
            <person name="Yue Y."/>
            <person name="Zhu X.G."/>
            <person name="Wu Y."/>
            <person name="Hong X.N."/>
            <person name="Fan G.Y."/>
            <person name="Tong Y."/>
            <person name="Zhang D."/>
            <person name="Mao C.L."/>
            <person name="Liu Y.L."/>
            <person name="Hao S.J."/>
            <person name="Liu W.Q."/>
            <person name="Lv M.Q."/>
            <person name="Zhang H.B."/>
            <person name="Liu Y."/>
            <person name="Hu-Tang G.R."/>
            <person name="Wang J.P."/>
            <person name="Wang J.H."/>
            <person name="Sun Y.H."/>
            <person name="Ni S.B."/>
            <person name="Chen W.B."/>
            <person name="Zhang X.C."/>
            <person name="Jiao Y.N."/>
            <person name="Eichler E.E."/>
            <person name="Li G.H."/>
            <person name="Liu X."/>
            <person name="Gao L.Z."/>
        </authorList>
    </citation>
    <scope>NUCLEOTIDE SEQUENCE [LARGE SCALE GENOMIC DNA]</scope>
    <source>
        <strain evidence="4">cv. GT1</strain>
        <tissue evidence="3">Leaf</tissue>
    </source>
</reference>
<evidence type="ECO:0000256" key="1">
    <source>
        <dbReference type="SAM" id="SignalP"/>
    </source>
</evidence>
<evidence type="ECO:0000259" key="2">
    <source>
        <dbReference type="Pfam" id="PF09118"/>
    </source>
</evidence>
<dbReference type="EMBL" id="JAAGAX010000009">
    <property type="protein sequence ID" value="KAF2303950.1"/>
    <property type="molecule type" value="Genomic_DNA"/>
</dbReference>
<dbReference type="InterPro" id="IPR014756">
    <property type="entry name" value="Ig_E-set"/>
</dbReference>
<feature type="domain" description="Galactose oxidase-like Early set" evidence="2">
    <location>
        <begin position="35"/>
        <end position="134"/>
    </location>
</feature>
<dbReference type="SUPFAM" id="SSF81296">
    <property type="entry name" value="E set domains"/>
    <property type="match status" value="1"/>
</dbReference>
<feature type="chain" id="PRO_5025524931" description="Galactose oxidase-like Early set domain-containing protein" evidence="1">
    <location>
        <begin position="21"/>
        <end position="143"/>
    </location>
</feature>
<organism evidence="3 4">
    <name type="scientific">Hevea brasiliensis</name>
    <name type="common">Para rubber tree</name>
    <name type="synonym">Siphonia brasiliensis</name>
    <dbReference type="NCBI Taxonomy" id="3981"/>
    <lineage>
        <taxon>Eukaryota</taxon>
        <taxon>Viridiplantae</taxon>
        <taxon>Streptophyta</taxon>
        <taxon>Embryophyta</taxon>
        <taxon>Tracheophyta</taxon>
        <taxon>Spermatophyta</taxon>
        <taxon>Magnoliopsida</taxon>
        <taxon>eudicotyledons</taxon>
        <taxon>Gunneridae</taxon>
        <taxon>Pentapetalae</taxon>
        <taxon>rosids</taxon>
        <taxon>fabids</taxon>
        <taxon>Malpighiales</taxon>
        <taxon>Euphorbiaceae</taxon>
        <taxon>Crotonoideae</taxon>
        <taxon>Micrandreae</taxon>
        <taxon>Hevea</taxon>
    </lineage>
</organism>
<proteinExistence type="predicted"/>
<gene>
    <name evidence="3" type="ORF">GH714_024928</name>
</gene>
<dbReference type="PANTHER" id="PTHR32208">
    <property type="entry name" value="SECRETED PROTEIN-RELATED"/>
    <property type="match status" value="1"/>
</dbReference>
<protein>
    <recommendedName>
        <fullName evidence="2">Galactose oxidase-like Early set domain-containing protein</fullName>
    </recommendedName>
</protein>
<keyword evidence="1" id="KW-0732">Signal</keyword>
<dbReference type="Pfam" id="PF09118">
    <property type="entry name" value="GO-like_E_set"/>
    <property type="match status" value="1"/>
</dbReference>
<comment type="caution">
    <text evidence="3">The sequence shown here is derived from an EMBL/GenBank/DDBJ whole genome shotgun (WGS) entry which is preliminary data.</text>
</comment>
<evidence type="ECO:0000313" key="3">
    <source>
        <dbReference type="EMBL" id="KAF2303950.1"/>
    </source>
</evidence>
<dbReference type="InterPro" id="IPR015202">
    <property type="entry name" value="GO-like_E_set"/>
</dbReference>
<dbReference type="InterPro" id="IPR013783">
    <property type="entry name" value="Ig-like_fold"/>
</dbReference>
<evidence type="ECO:0000313" key="4">
    <source>
        <dbReference type="Proteomes" id="UP000467840"/>
    </source>
</evidence>
<name>A0A6A6LR81_HEVBR</name>
<accession>A0A6A6LR81</accession>